<proteinExistence type="inferred from homology"/>
<dbReference type="Gene3D" id="3.40.910.10">
    <property type="entry name" value="Deoxyhypusine synthase"/>
    <property type="match status" value="1"/>
</dbReference>
<dbReference type="InterPro" id="IPR029035">
    <property type="entry name" value="DHS-like_NAD/FAD-binding_dom"/>
</dbReference>
<accession>A0A6P7FE13</accession>
<evidence type="ECO:0000256" key="8">
    <source>
        <dbReference type="ARBA" id="ARBA00023256"/>
    </source>
</evidence>
<comment type="cofactor">
    <cofactor evidence="2">
        <name>NAD(+)</name>
        <dbReference type="ChEBI" id="CHEBI:57540"/>
    </cofactor>
</comment>
<dbReference type="InterPro" id="IPR002773">
    <property type="entry name" value="Deoxyhypusine_synthase"/>
</dbReference>
<dbReference type="NCBIfam" id="TIGR00321">
    <property type="entry name" value="dhys"/>
    <property type="match status" value="1"/>
</dbReference>
<evidence type="ECO:0000256" key="7">
    <source>
        <dbReference type="ARBA" id="ARBA00023027"/>
    </source>
</evidence>
<dbReference type="FunFam" id="3.40.910.10:FF:000001">
    <property type="entry name" value="Probable deoxyhypusine synthase"/>
    <property type="match status" value="1"/>
</dbReference>
<comment type="pathway">
    <text evidence="3">Protein modification; eIF5A hypusination.</text>
</comment>
<keyword evidence="7" id="KW-0520">NAD</keyword>
<dbReference type="PANTHER" id="PTHR11703:SF0">
    <property type="entry name" value="DEOXYHYPUSINE SYNTHASE"/>
    <property type="match status" value="1"/>
</dbReference>
<evidence type="ECO:0000313" key="9">
    <source>
        <dbReference type="RefSeq" id="XP_028131600.1"/>
    </source>
</evidence>
<dbReference type="EC" id="2.5.1.46" evidence="5"/>
<evidence type="ECO:0000256" key="2">
    <source>
        <dbReference type="ARBA" id="ARBA00001911"/>
    </source>
</evidence>
<dbReference type="InterPro" id="IPR036982">
    <property type="entry name" value="Deoxyhypusine_synthase_sf"/>
</dbReference>
<evidence type="ECO:0000256" key="5">
    <source>
        <dbReference type="ARBA" id="ARBA00012683"/>
    </source>
</evidence>
<gene>
    <name evidence="9" type="primary">LOC114327256</name>
</gene>
<comment type="catalytic activity">
    <reaction evidence="1">
        <text>[eIF5A protein]-L-lysine + spermidine = [eIF5A protein]-deoxyhypusine + propane-1,3-diamine</text>
        <dbReference type="Rhea" id="RHEA:33299"/>
        <dbReference type="Rhea" id="RHEA-COMP:10143"/>
        <dbReference type="Rhea" id="RHEA-COMP:10144"/>
        <dbReference type="ChEBI" id="CHEBI:29969"/>
        <dbReference type="ChEBI" id="CHEBI:57484"/>
        <dbReference type="ChEBI" id="CHEBI:57834"/>
        <dbReference type="ChEBI" id="CHEBI:82657"/>
        <dbReference type="EC" id="2.5.1.46"/>
    </reaction>
</comment>
<dbReference type="Pfam" id="PF01916">
    <property type="entry name" value="DS"/>
    <property type="match status" value="1"/>
</dbReference>
<dbReference type="FunCoup" id="A0A6P7FE13">
    <property type="interactions" value="1896"/>
</dbReference>
<reference evidence="9" key="1">
    <citation type="submission" date="2025-08" db="UniProtKB">
        <authorList>
            <consortium name="RefSeq"/>
        </authorList>
    </citation>
    <scope>IDENTIFICATION</scope>
    <source>
        <tissue evidence="9">Whole insect</tissue>
    </source>
</reference>
<dbReference type="AlphaFoldDB" id="A0A6P7FE13"/>
<keyword evidence="8" id="KW-0386">Hypusine biosynthesis</keyword>
<dbReference type="GO" id="GO:0005737">
    <property type="term" value="C:cytoplasm"/>
    <property type="evidence" value="ECO:0007669"/>
    <property type="project" value="TreeGrafter"/>
</dbReference>
<dbReference type="PANTHER" id="PTHR11703">
    <property type="entry name" value="DEOXYHYPUSINE SYNTHASE"/>
    <property type="match status" value="1"/>
</dbReference>
<keyword evidence="6" id="KW-0808">Transferase</keyword>
<comment type="similarity">
    <text evidence="4">Belongs to the deoxyhypusine synthase family.</text>
</comment>
<evidence type="ECO:0000256" key="6">
    <source>
        <dbReference type="ARBA" id="ARBA00022679"/>
    </source>
</evidence>
<evidence type="ECO:0000256" key="3">
    <source>
        <dbReference type="ARBA" id="ARBA00005041"/>
    </source>
</evidence>
<dbReference type="SUPFAM" id="SSF52467">
    <property type="entry name" value="DHS-like NAD/FAD-binding domain"/>
    <property type="match status" value="1"/>
</dbReference>
<dbReference type="OrthoDB" id="294378at2759"/>
<protein>
    <recommendedName>
        <fullName evidence="5">deoxyhypusine synthase</fullName>
        <ecNumber evidence="5">2.5.1.46</ecNumber>
    </recommendedName>
</protein>
<dbReference type="RefSeq" id="XP_028131600.1">
    <property type="nucleotide sequence ID" value="XM_028275799.1"/>
</dbReference>
<sequence length="360" mass="40224">MANSLMLELNEAVLKKTTNLSFLNDRVSGYNWNEGLHYDKLLQSYLKSGFQATNFGLAVEEVNKMLECRKQPIPEEKFVDNDDEFTVVKNSCTIFLGYTSNLISSGLRETIKFLVKQKMVDCIVTTAGGVEEDLIKCLAPTFVGDFHLDGKTLRECGINRIGNLLVPNDNYCSFENWILPILDELLKEQKDGVLWTPSKIIERLGKEINHEDSVYYWAAKNKIPVFCPALTDGSLGDMMFMHSFKHPGLVVDIIADLRRLNLMAMKSVHTGMIILGGGLIKHHICNANLMRNGADYSVFVNTSSEFDGSDAGARPDEAKSWGKIRKDAHPVKVYADATLVFPLLVAQTFAKECFGPSTSH</sequence>
<dbReference type="InParanoid" id="A0A6P7FE13"/>
<evidence type="ECO:0000256" key="4">
    <source>
        <dbReference type="ARBA" id="ARBA00009892"/>
    </source>
</evidence>
<name>A0A6P7FE13_DIAVI</name>
<dbReference type="KEGG" id="dvv:114327256"/>
<organism evidence="9">
    <name type="scientific">Diabrotica virgifera virgifera</name>
    <name type="common">western corn rootworm</name>
    <dbReference type="NCBI Taxonomy" id="50390"/>
    <lineage>
        <taxon>Eukaryota</taxon>
        <taxon>Metazoa</taxon>
        <taxon>Ecdysozoa</taxon>
        <taxon>Arthropoda</taxon>
        <taxon>Hexapoda</taxon>
        <taxon>Insecta</taxon>
        <taxon>Pterygota</taxon>
        <taxon>Neoptera</taxon>
        <taxon>Endopterygota</taxon>
        <taxon>Coleoptera</taxon>
        <taxon>Polyphaga</taxon>
        <taxon>Cucujiformia</taxon>
        <taxon>Chrysomeloidea</taxon>
        <taxon>Chrysomelidae</taxon>
        <taxon>Galerucinae</taxon>
        <taxon>Diabroticina</taxon>
        <taxon>Diabroticites</taxon>
        <taxon>Diabrotica</taxon>
    </lineage>
</organism>
<dbReference type="GO" id="GO:0034038">
    <property type="term" value="F:deoxyhypusine synthase activity"/>
    <property type="evidence" value="ECO:0007669"/>
    <property type="project" value="UniProtKB-EC"/>
</dbReference>
<evidence type="ECO:0000256" key="1">
    <source>
        <dbReference type="ARBA" id="ARBA00000952"/>
    </source>
</evidence>